<keyword evidence="3" id="KW-1185">Reference proteome</keyword>
<proteinExistence type="predicted"/>
<feature type="region of interest" description="Disordered" evidence="1">
    <location>
        <begin position="764"/>
        <end position="823"/>
    </location>
</feature>
<feature type="compositionally biased region" description="Polar residues" evidence="1">
    <location>
        <begin position="258"/>
        <end position="275"/>
    </location>
</feature>
<feature type="compositionally biased region" description="Polar residues" evidence="1">
    <location>
        <begin position="162"/>
        <end position="171"/>
    </location>
</feature>
<name>A0A182V9Q9_ANOME</name>
<feature type="region of interest" description="Disordered" evidence="1">
    <location>
        <begin position="907"/>
        <end position="926"/>
    </location>
</feature>
<feature type="compositionally biased region" description="Polar residues" evidence="1">
    <location>
        <begin position="340"/>
        <end position="355"/>
    </location>
</feature>
<reference evidence="2" key="1">
    <citation type="submission" date="2020-05" db="UniProtKB">
        <authorList>
            <consortium name="EnsemblMetazoa"/>
        </authorList>
    </citation>
    <scope>IDENTIFICATION</scope>
    <source>
        <strain evidence="2">MAF</strain>
    </source>
</reference>
<feature type="compositionally biased region" description="Basic and acidic residues" evidence="1">
    <location>
        <begin position="432"/>
        <end position="442"/>
    </location>
</feature>
<feature type="compositionally biased region" description="Pro residues" evidence="1">
    <location>
        <begin position="773"/>
        <end position="795"/>
    </location>
</feature>
<organism evidence="2 3">
    <name type="scientific">Anopheles merus</name>
    <name type="common">Mosquito</name>
    <dbReference type="NCBI Taxonomy" id="30066"/>
    <lineage>
        <taxon>Eukaryota</taxon>
        <taxon>Metazoa</taxon>
        <taxon>Ecdysozoa</taxon>
        <taxon>Arthropoda</taxon>
        <taxon>Hexapoda</taxon>
        <taxon>Insecta</taxon>
        <taxon>Pterygota</taxon>
        <taxon>Neoptera</taxon>
        <taxon>Endopterygota</taxon>
        <taxon>Diptera</taxon>
        <taxon>Nematocera</taxon>
        <taxon>Culicoidea</taxon>
        <taxon>Culicidae</taxon>
        <taxon>Anophelinae</taxon>
        <taxon>Anopheles</taxon>
    </lineage>
</organism>
<evidence type="ECO:0000313" key="2">
    <source>
        <dbReference type="EnsemblMetazoa" id="AMEM011260-PA"/>
    </source>
</evidence>
<dbReference type="Proteomes" id="UP000075903">
    <property type="component" value="Unassembled WGS sequence"/>
</dbReference>
<feature type="region of interest" description="Disordered" evidence="1">
    <location>
        <begin position="1"/>
        <end position="35"/>
    </location>
</feature>
<dbReference type="EnsemblMetazoa" id="AMEM011260-RA">
    <property type="protein sequence ID" value="AMEM011260-PA"/>
    <property type="gene ID" value="AMEM011260"/>
</dbReference>
<accession>A0A182V9Q9</accession>
<protein>
    <submittedName>
        <fullName evidence="2">Uncharacterized protein</fullName>
    </submittedName>
</protein>
<feature type="region of interest" description="Disordered" evidence="1">
    <location>
        <begin position="258"/>
        <end position="312"/>
    </location>
</feature>
<feature type="compositionally biased region" description="Basic and acidic residues" evidence="1">
    <location>
        <begin position="209"/>
        <end position="221"/>
    </location>
</feature>
<sequence>MRQSEHNLLPKRTEKRRLQLDERNGSSSSSNKENGNYMIVSEMLPELLFSVGGGMQDFSKDDLGLLSSSVVVSSDKDPLVHTHLQQSHDHPSVHQTHRVDDIKLTNIPDLLEPGDANKLEEPERDLYPWHTGSNIGSRFLRSSDDPLISGGTNDNPHDNELSVPTVSQSMCPSPTTPPPPKHRTPSVILSPELPDATLSPLPTPPKVLADSHTRPPKEQQPKRSNSAPRARRKGPLKLRFHHQALPQEYLDHYEATQNSLQRKQEQQHTASQSKPSRQKPAAPQQSGQSASRRAVMERQAALEREERTNESVRSWLQKILELQKEGVPMAPLKDEPLQPAQISPTSESSVGQNGTPPKRIVSYTDLPYMGEITLENSKPRRGRKPKKADICHLIYKNYGTILPGTPSRELGLEKGMLPKGCSKSVASLLERRLTSSDERKQPVGENAQQTALEQPPARGRRKEEPLNLCVRESGGGVVQPAGGETFSVSSSEEDADEVFASSCPTPIITPSDISTDQALAANMKLSLPTLQSSSGSTTETPSTAETPPGYVYWSSGTTNGSLFAHPMSLYSPHPTGEGVGKLPEEHAAREMRSVVASSNVSSPPISPNGLKNAQNHPLLVPKHISQLLKNEKQSSPNAAAAAAGVTGQRSPPAQKRKRSAIFIPPVPAENSHNPATEVSICKFKFTGGAKPCLQEKKILSVDSGGNFRYYSGTGDKSMRGYEFFPRESLQQSSINATSTTGAFLNASGERIACDLPPPSLGLSNDLLQIPEFPTSPQPCGDPTPPPAPGGQPPYRPSAANSAGSASERRRRKTRRATQRESLEKTFKEKGFLIQTQQLQSAEGATYCKFRQLRKFTRYLFRSWKDYLPGELQQSGQEQHEQQHQHAHQLQDGELTSMILPTVITSGPHDDHTIDEESCLTSSTSSVRMDTVEGGEHHRSTPPDRTVPAIAYHRLRRSRRISSTSVTSQHVHSEALVIDTTTAYRHRHGSPSSVVE</sequence>
<dbReference type="VEuPathDB" id="VectorBase:AMEM011260"/>
<feature type="region of interest" description="Disordered" evidence="1">
    <location>
        <begin position="630"/>
        <end position="657"/>
    </location>
</feature>
<dbReference type="VEuPathDB" id="VectorBase:AMEM21_016055"/>
<feature type="region of interest" description="Disordered" evidence="1">
    <location>
        <begin position="331"/>
        <end position="357"/>
    </location>
</feature>
<evidence type="ECO:0000313" key="3">
    <source>
        <dbReference type="Proteomes" id="UP000075903"/>
    </source>
</evidence>
<feature type="region of interest" description="Disordered" evidence="1">
    <location>
        <begin position="127"/>
        <end position="235"/>
    </location>
</feature>
<feature type="region of interest" description="Disordered" evidence="1">
    <location>
        <begin position="432"/>
        <end position="463"/>
    </location>
</feature>
<dbReference type="STRING" id="30066.A0A182V9Q9"/>
<dbReference type="AlphaFoldDB" id="A0A182V9Q9"/>
<evidence type="ECO:0000256" key="1">
    <source>
        <dbReference type="SAM" id="MobiDB-lite"/>
    </source>
</evidence>
<feature type="compositionally biased region" description="Basic and acidic residues" evidence="1">
    <location>
        <begin position="294"/>
        <end position="310"/>
    </location>
</feature>